<organism evidence="3 4">
    <name type="scientific">Chryseotalea sanaruensis</name>
    <dbReference type="NCBI Taxonomy" id="2482724"/>
    <lineage>
        <taxon>Bacteria</taxon>
        <taxon>Pseudomonadati</taxon>
        <taxon>Bacteroidota</taxon>
        <taxon>Cytophagia</taxon>
        <taxon>Cytophagales</taxon>
        <taxon>Chryseotaleaceae</taxon>
        <taxon>Chryseotalea</taxon>
    </lineage>
</organism>
<evidence type="ECO:0000256" key="1">
    <source>
        <dbReference type="SAM" id="SignalP"/>
    </source>
</evidence>
<evidence type="ECO:0000259" key="2">
    <source>
        <dbReference type="Pfam" id="PF13349"/>
    </source>
</evidence>
<feature type="signal peptide" evidence="1">
    <location>
        <begin position="1"/>
        <end position="18"/>
    </location>
</feature>
<evidence type="ECO:0000313" key="3">
    <source>
        <dbReference type="EMBL" id="GCC51171.1"/>
    </source>
</evidence>
<comment type="caution">
    <text evidence="3">The sequence shown here is derived from an EMBL/GenBank/DDBJ whole genome shotgun (WGS) entry which is preliminary data.</text>
</comment>
<protein>
    <recommendedName>
        <fullName evidence="2">DUF4097 domain-containing protein</fullName>
    </recommendedName>
</protein>
<dbReference type="AlphaFoldDB" id="A0A401U8D4"/>
<dbReference type="Proteomes" id="UP000288227">
    <property type="component" value="Unassembled WGS sequence"/>
</dbReference>
<reference evidence="3 4" key="1">
    <citation type="submission" date="2018-11" db="EMBL/GenBank/DDBJ databases">
        <title>Chryseotalea sanarue gen. nov., sp., nov., a member of the family Cytophagaceae, isolated from a brackish lake in Hamamatsu Japan.</title>
        <authorList>
            <person name="Maejima Y."/>
            <person name="Iino T."/>
            <person name="Muraguchi Y."/>
            <person name="Fukuda K."/>
            <person name="Ohkuma M."/>
            <person name="Moriuchi R."/>
            <person name="Dohra H."/>
            <person name="Kimbara K."/>
            <person name="Shintani M."/>
        </authorList>
    </citation>
    <scope>NUCLEOTIDE SEQUENCE [LARGE SCALE GENOMIC DNA]</scope>
    <source>
        <strain evidence="3 4">Ys</strain>
    </source>
</reference>
<name>A0A401U8D4_9BACT</name>
<dbReference type="EMBL" id="BHXQ01000002">
    <property type="protein sequence ID" value="GCC51171.1"/>
    <property type="molecule type" value="Genomic_DNA"/>
</dbReference>
<feature type="chain" id="PRO_5019450309" description="DUF4097 domain-containing protein" evidence="1">
    <location>
        <begin position="19"/>
        <end position="286"/>
    </location>
</feature>
<feature type="domain" description="DUF4097" evidence="2">
    <location>
        <begin position="36"/>
        <end position="278"/>
    </location>
</feature>
<dbReference type="Pfam" id="PF13349">
    <property type="entry name" value="DUF4097"/>
    <property type="match status" value="1"/>
</dbReference>
<accession>A0A401U8D4</accession>
<gene>
    <name evidence="3" type="ORF">SanaruYs_13910</name>
</gene>
<keyword evidence="1" id="KW-0732">Signal</keyword>
<dbReference type="OrthoDB" id="975970at2"/>
<evidence type="ECO:0000313" key="4">
    <source>
        <dbReference type="Proteomes" id="UP000288227"/>
    </source>
</evidence>
<sequence length="286" mass="31157">MNTTLTLSLVFIVSFAFAQQDDFHLDKEYAVSSNGTIDLNSSDADVLITGTSRGATARVKIDRVVTVKGWYKSEGSFNVSVNAENGNLIIREQQSSVNIGIIGYYNEDYKILIEAPEGVSLIIRGDDGDYTIKNINGAISMNFDDGNAQLTSCGGDRFSFRLDDGDIRMDKGRGSLEVVADDADVEILDAHFSQINARLDDGDFIVHTSLENGGEYDIDTEDGMVFFDILSGGGEFSIRHDDSSIRADGDFKVLEETESFKKLTLGSGTARVKVRADDASVKLIAK</sequence>
<dbReference type="InterPro" id="IPR025164">
    <property type="entry name" value="Toastrack_DUF4097"/>
</dbReference>
<dbReference type="RefSeq" id="WP_127121807.1">
    <property type="nucleotide sequence ID" value="NZ_BHXQ01000002.1"/>
</dbReference>
<keyword evidence="4" id="KW-1185">Reference proteome</keyword>
<proteinExistence type="predicted"/>